<accession>A0AA39QV69</accession>
<dbReference type="Proteomes" id="UP001166286">
    <property type="component" value="Unassembled WGS sequence"/>
</dbReference>
<dbReference type="PANTHER" id="PTHR38167">
    <property type="entry name" value="C2H2-TYPE DOMAIN-CONTAINING PROTEIN"/>
    <property type="match status" value="1"/>
</dbReference>
<name>A0AA39QV69_9LECA</name>
<comment type="caution">
    <text evidence="2">The sequence shown here is derived from an EMBL/GenBank/DDBJ whole genome shotgun (WGS) entry which is preliminary data.</text>
</comment>
<dbReference type="PANTHER" id="PTHR38167:SF1">
    <property type="entry name" value="C2H2-TYPE DOMAIN-CONTAINING PROTEIN"/>
    <property type="match status" value="1"/>
</dbReference>
<protein>
    <recommendedName>
        <fullName evidence="4">C2H2-type domain-containing protein</fullName>
    </recommendedName>
</protein>
<sequence>MPRQVMPSNPSPLPGQECLPMAPALRTAINTAQADRLRRTLLSICDASVEASRIARKLLLVPENNTRVGQRNDPGRVICDEQEGCSEGEEHSDHHSNHPATTNVQKAPKRLRPRFATCINCDQEFDVTDNGKEACRWHDGEREPDFDGDFWADHDEDCHGRISDLEDEFPEGFKYDCCGKAGDAEGCNIGPHEEEVSNKRVRY</sequence>
<dbReference type="EMBL" id="JAFEKC020000018">
    <property type="protein sequence ID" value="KAK0509778.1"/>
    <property type="molecule type" value="Genomic_DNA"/>
</dbReference>
<evidence type="ECO:0000313" key="3">
    <source>
        <dbReference type="Proteomes" id="UP001166286"/>
    </source>
</evidence>
<evidence type="ECO:0000256" key="1">
    <source>
        <dbReference type="SAM" id="MobiDB-lite"/>
    </source>
</evidence>
<organism evidence="2 3">
    <name type="scientific">Cladonia borealis</name>
    <dbReference type="NCBI Taxonomy" id="184061"/>
    <lineage>
        <taxon>Eukaryota</taxon>
        <taxon>Fungi</taxon>
        <taxon>Dikarya</taxon>
        <taxon>Ascomycota</taxon>
        <taxon>Pezizomycotina</taxon>
        <taxon>Lecanoromycetes</taxon>
        <taxon>OSLEUM clade</taxon>
        <taxon>Lecanoromycetidae</taxon>
        <taxon>Lecanorales</taxon>
        <taxon>Lecanorineae</taxon>
        <taxon>Cladoniaceae</taxon>
        <taxon>Cladonia</taxon>
    </lineage>
</organism>
<dbReference type="AlphaFoldDB" id="A0AA39QV69"/>
<proteinExistence type="predicted"/>
<evidence type="ECO:0000313" key="2">
    <source>
        <dbReference type="EMBL" id="KAK0509778.1"/>
    </source>
</evidence>
<evidence type="ECO:0008006" key="4">
    <source>
        <dbReference type="Google" id="ProtNLM"/>
    </source>
</evidence>
<reference evidence="2" key="1">
    <citation type="submission" date="2023-03" db="EMBL/GenBank/DDBJ databases">
        <title>Complete genome of Cladonia borealis.</title>
        <authorList>
            <person name="Park H."/>
        </authorList>
    </citation>
    <scope>NUCLEOTIDE SEQUENCE</scope>
    <source>
        <strain evidence="2">ANT050790</strain>
    </source>
</reference>
<keyword evidence="3" id="KW-1185">Reference proteome</keyword>
<gene>
    <name evidence="2" type="ORF">JMJ35_008172</name>
</gene>
<feature type="region of interest" description="Disordered" evidence="1">
    <location>
        <begin position="83"/>
        <end position="107"/>
    </location>
</feature>